<dbReference type="GO" id="GO:0071555">
    <property type="term" value="P:cell wall organization"/>
    <property type="evidence" value="ECO:0007669"/>
    <property type="project" value="InterPro"/>
</dbReference>
<dbReference type="InterPro" id="IPR001829">
    <property type="entry name" value="Pili_assmbl_chaperone_bac"/>
</dbReference>
<gene>
    <name evidence="9" type="ORF">CBW57_23330</name>
</gene>
<evidence type="ECO:0000256" key="1">
    <source>
        <dbReference type="ARBA" id="ARBA00004418"/>
    </source>
</evidence>
<dbReference type="GO" id="GO:0030288">
    <property type="term" value="C:outer membrane-bounded periplasmic space"/>
    <property type="evidence" value="ECO:0007669"/>
    <property type="project" value="InterPro"/>
</dbReference>
<name>A0A208ZGR4_YERIN</name>
<evidence type="ECO:0000259" key="7">
    <source>
        <dbReference type="Pfam" id="PF00345"/>
    </source>
</evidence>
<protein>
    <submittedName>
        <fullName evidence="9">Pilus assembly protein PapD</fullName>
    </submittedName>
</protein>
<dbReference type="RefSeq" id="WP_050132769.1">
    <property type="nucleotide sequence ID" value="NZ_CBCPKE010000010.1"/>
</dbReference>
<reference evidence="9 10" key="1">
    <citation type="submission" date="2017-05" db="EMBL/GenBank/DDBJ databases">
        <title>Whole genome sequencing of Yersinia kristensenii.</title>
        <authorList>
            <person name="Campioni F."/>
        </authorList>
    </citation>
    <scope>NUCLEOTIDE SEQUENCE [LARGE SCALE GENOMIC DNA]</scope>
    <source>
        <strain evidence="9 10">CFSAN060536</strain>
    </source>
</reference>
<dbReference type="InterPro" id="IPR036316">
    <property type="entry name" value="Pili_assmbl_chap_C_dom_sf"/>
</dbReference>
<evidence type="ECO:0000313" key="10">
    <source>
        <dbReference type="Proteomes" id="UP000196440"/>
    </source>
</evidence>
<dbReference type="Pfam" id="PF02753">
    <property type="entry name" value="PapD_C"/>
    <property type="match status" value="1"/>
</dbReference>
<feature type="signal peptide" evidence="6">
    <location>
        <begin position="1"/>
        <end position="22"/>
    </location>
</feature>
<dbReference type="PRINTS" id="PR00969">
    <property type="entry name" value="CHAPERONPILI"/>
</dbReference>
<evidence type="ECO:0000256" key="4">
    <source>
        <dbReference type="ARBA" id="ARBA00022764"/>
    </source>
</evidence>
<sequence>MMRKLLGLCIAAAALLCGWAQAGIIIESSRVVFSASDRERSLLLSNGNAYPVIVQAWIDDGAPEGTPETAGNVPILPLPGLFRLEPGEKKNLRLLATQQTQPQDRESLYWLNIYEIPPTETGLPPGVSAVKVAVRVQLKVFYRPPNLKLKVDKLAELQQFTLVRQPGSLTLIVENRSPYFATFSAATLTGGGQSHDIDIGMLAPFTQKKVDMSAEATWQPENVRYTLINDDGNSLVGNKSLSR</sequence>
<evidence type="ECO:0000256" key="2">
    <source>
        <dbReference type="ARBA" id="ARBA00007399"/>
    </source>
</evidence>
<dbReference type="EMBL" id="NHOI01000051">
    <property type="protein sequence ID" value="OVZ79589.1"/>
    <property type="molecule type" value="Genomic_DNA"/>
</dbReference>
<dbReference type="InterPro" id="IPR016147">
    <property type="entry name" value="Pili_assmbl_chaperone_N"/>
</dbReference>
<feature type="domain" description="Pili assembly chaperone N-terminal" evidence="7">
    <location>
        <begin position="23"/>
        <end position="147"/>
    </location>
</feature>
<dbReference type="SUPFAM" id="SSF49354">
    <property type="entry name" value="PapD-like"/>
    <property type="match status" value="1"/>
</dbReference>
<evidence type="ECO:0000313" key="9">
    <source>
        <dbReference type="EMBL" id="OVZ79589.1"/>
    </source>
</evidence>
<evidence type="ECO:0000256" key="3">
    <source>
        <dbReference type="ARBA" id="ARBA00022729"/>
    </source>
</evidence>
<dbReference type="InterPro" id="IPR016148">
    <property type="entry name" value="Pili_assmbl_chaperone_C"/>
</dbReference>
<comment type="similarity">
    <text evidence="2">Belongs to the periplasmic pilus chaperone family.</text>
</comment>
<accession>A0A208ZGR4</accession>
<dbReference type="AlphaFoldDB" id="A0A208ZGR4"/>
<dbReference type="Gene3D" id="2.60.40.10">
    <property type="entry name" value="Immunoglobulins"/>
    <property type="match status" value="2"/>
</dbReference>
<dbReference type="SUPFAM" id="SSF49584">
    <property type="entry name" value="Periplasmic chaperone C-domain"/>
    <property type="match status" value="1"/>
</dbReference>
<dbReference type="Proteomes" id="UP000196440">
    <property type="component" value="Unassembled WGS sequence"/>
</dbReference>
<keyword evidence="4" id="KW-0574">Periplasm</keyword>
<organism evidence="9 10">
    <name type="scientific">Yersinia intermedia</name>
    <dbReference type="NCBI Taxonomy" id="631"/>
    <lineage>
        <taxon>Bacteria</taxon>
        <taxon>Pseudomonadati</taxon>
        <taxon>Pseudomonadota</taxon>
        <taxon>Gammaproteobacteria</taxon>
        <taxon>Enterobacterales</taxon>
        <taxon>Yersiniaceae</taxon>
        <taxon>Yersinia</taxon>
    </lineage>
</organism>
<keyword evidence="3 6" id="KW-0732">Signal</keyword>
<feature type="domain" description="Pili assembly chaperone C-terminal" evidence="8">
    <location>
        <begin position="173"/>
        <end position="233"/>
    </location>
</feature>
<feature type="chain" id="PRO_5011596432" evidence="6">
    <location>
        <begin position="23"/>
        <end position="243"/>
    </location>
</feature>
<dbReference type="InterPro" id="IPR013783">
    <property type="entry name" value="Ig-like_fold"/>
</dbReference>
<evidence type="ECO:0000256" key="5">
    <source>
        <dbReference type="ARBA" id="ARBA00023186"/>
    </source>
</evidence>
<comment type="subcellular location">
    <subcellularLocation>
        <location evidence="1">Periplasm</location>
    </subcellularLocation>
</comment>
<dbReference type="PANTHER" id="PTHR30251:SF7">
    <property type="entry name" value="FIMBRIAE CHAPARONE"/>
    <property type="match status" value="1"/>
</dbReference>
<proteinExistence type="inferred from homology"/>
<dbReference type="InterPro" id="IPR008962">
    <property type="entry name" value="PapD-like_sf"/>
</dbReference>
<evidence type="ECO:0000259" key="8">
    <source>
        <dbReference type="Pfam" id="PF02753"/>
    </source>
</evidence>
<comment type="caution">
    <text evidence="9">The sequence shown here is derived from an EMBL/GenBank/DDBJ whole genome shotgun (WGS) entry which is preliminary data.</text>
</comment>
<dbReference type="PANTHER" id="PTHR30251">
    <property type="entry name" value="PILUS ASSEMBLY CHAPERONE"/>
    <property type="match status" value="1"/>
</dbReference>
<evidence type="ECO:0000256" key="6">
    <source>
        <dbReference type="SAM" id="SignalP"/>
    </source>
</evidence>
<dbReference type="InterPro" id="IPR050643">
    <property type="entry name" value="Periplasmic_pilus_chap"/>
</dbReference>
<dbReference type="Pfam" id="PF00345">
    <property type="entry name" value="PapD_N"/>
    <property type="match status" value="1"/>
</dbReference>
<keyword evidence="5" id="KW-0143">Chaperone</keyword>